<comment type="caution">
    <text evidence="2">The sequence shown here is derived from an EMBL/GenBank/DDBJ whole genome shotgun (WGS) entry which is preliminary data.</text>
</comment>
<gene>
    <name evidence="2" type="ORF">Pan54_09010</name>
</gene>
<reference evidence="2 3" key="1">
    <citation type="submission" date="2019-02" db="EMBL/GenBank/DDBJ databases">
        <title>Deep-cultivation of Planctomycetes and their phenomic and genomic characterization uncovers novel biology.</title>
        <authorList>
            <person name="Wiegand S."/>
            <person name="Jogler M."/>
            <person name="Boedeker C."/>
            <person name="Pinto D."/>
            <person name="Vollmers J."/>
            <person name="Rivas-Marin E."/>
            <person name="Kohn T."/>
            <person name="Peeters S.H."/>
            <person name="Heuer A."/>
            <person name="Rast P."/>
            <person name="Oberbeckmann S."/>
            <person name="Bunk B."/>
            <person name="Jeske O."/>
            <person name="Meyerdierks A."/>
            <person name="Storesund J.E."/>
            <person name="Kallscheuer N."/>
            <person name="Luecker S."/>
            <person name="Lage O.M."/>
            <person name="Pohl T."/>
            <person name="Merkel B.J."/>
            <person name="Hornburger P."/>
            <person name="Mueller R.-W."/>
            <person name="Bruemmer F."/>
            <person name="Labrenz M."/>
            <person name="Spormann A.M."/>
            <person name="Op Den Camp H."/>
            <person name="Overmann J."/>
            <person name="Amann R."/>
            <person name="Jetten M.S.M."/>
            <person name="Mascher T."/>
            <person name="Medema M.H."/>
            <person name="Devos D.P."/>
            <person name="Kaster A.-K."/>
            <person name="Ovreas L."/>
            <person name="Rohde M."/>
            <person name="Galperin M.Y."/>
            <person name="Jogler C."/>
        </authorList>
    </citation>
    <scope>NUCLEOTIDE SEQUENCE [LARGE SCALE GENOMIC DNA]</scope>
    <source>
        <strain evidence="2 3">Pan54</strain>
    </source>
</reference>
<dbReference type="EMBL" id="SJPG01000001">
    <property type="protein sequence ID" value="TWT60187.1"/>
    <property type="molecule type" value="Genomic_DNA"/>
</dbReference>
<evidence type="ECO:0000313" key="3">
    <source>
        <dbReference type="Proteomes" id="UP000316095"/>
    </source>
</evidence>
<accession>A0A5C5XAK1</accession>
<proteinExistence type="predicted"/>
<dbReference type="InterPro" id="IPR011453">
    <property type="entry name" value="DUF1559"/>
</dbReference>
<dbReference type="Pfam" id="PF07596">
    <property type="entry name" value="SBP_bac_10"/>
    <property type="match status" value="1"/>
</dbReference>
<dbReference type="Proteomes" id="UP000316095">
    <property type="component" value="Unassembled WGS sequence"/>
</dbReference>
<organism evidence="2 3">
    <name type="scientific">Rubinisphaera italica</name>
    <dbReference type="NCBI Taxonomy" id="2527969"/>
    <lineage>
        <taxon>Bacteria</taxon>
        <taxon>Pseudomonadati</taxon>
        <taxon>Planctomycetota</taxon>
        <taxon>Planctomycetia</taxon>
        <taxon>Planctomycetales</taxon>
        <taxon>Planctomycetaceae</taxon>
        <taxon>Rubinisphaera</taxon>
    </lineage>
</organism>
<name>A0A5C5XAK1_9PLAN</name>
<sequence>MNNSKSIKTQSIKNWRILTLCLVALVVFAVGISLFLPESGHRRDVRRLQCMNNIRNLGIANHNYASQNHGALPISYSLDAQGNRLLSWRYSLLDLLDNAALKRLIDPEKPWDSETNRDYSETQITVFICPTDSEIPENGSSYFTITGDETLFPEGPSVTLDQISEADGMTNTLMLTEAADMDISWLEPRDIPFSAVNKSPQDMKGIGPSSHHEGFNIFYTDGHAKLTSKDIDPKVLRALITWNGGEKVPEEF</sequence>
<protein>
    <recommendedName>
        <fullName evidence="1">DUF1559 domain-containing protein</fullName>
    </recommendedName>
</protein>
<dbReference type="PANTHER" id="PTHR30093:SF2">
    <property type="entry name" value="TYPE II SECRETION SYSTEM PROTEIN H"/>
    <property type="match status" value="1"/>
</dbReference>
<dbReference type="RefSeq" id="WP_146502340.1">
    <property type="nucleotide sequence ID" value="NZ_SJPG01000001.1"/>
</dbReference>
<dbReference type="PANTHER" id="PTHR30093">
    <property type="entry name" value="GENERAL SECRETION PATHWAY PROTEIN G"/>
    <property type="match status" value="1"/>
</dbReference>
<dbReference type="AlphaFoldDB" id="A0A5C5XAK1"/>
<feature type="domain" description="DUF1559" evidence="1">
    <location>
        <begin position="45"/>
        <end position="151"/>
    </location>
</feature>
<dbReference type="OrthoDB" id="270546at2"/>
<keyword evidence="3" id="KW-1185">Reference proteome</keyword>
<evidence type="ECO:0000259" key="1">
    <source>
        <dbReference type="Pfam" id="PF07596"/>
    </source>
</evidence>
<evidence type="ECO:0000313" key="2">
    <source>
        <dbReference type="EMBL" id="TWT60187.1"/>
    </source>
</evidence>